<feature type="region of interest" description="Disordered" evidence="1">
    <location>
        <begin position="21"/>
        <end position="74"/>
    </location>
</feature>
<dbReference type="Proteomes" id="UP000092504">
    <property type="component" value="Unassembled WGS sequence"/>
</dbReference>
<organism evidence="2 3">
    <name type="scientific">Halomonas elongata</name>
    <dbReference type="NCBI Taxonomy" id="2746"/>
    <lineage>
        <taxon>Bacteria</taxon>
        <taxon>Pseudomonadati</taxon>
        <taxon>Pseudomonadota</taxon>
        <taxon>Gammaproteobacteria</taxon>
        <taxon>Oceanospirillales</taxon>
        <taxon>Halomonadaceae</taxon>
        <taxon>Halomonas</taxon>
    </lineage>
</organism>
<protein>
    <submittedName>
        <fullName evidence="2">Uncharacterized protein</fullName>
    </submittedName>
</protein>
<comment type="caution">
    <text evidence="2">The sequence shown here is derived from an EMBL/GenBank/DDBJ whole genome shotgun (WGS) entry which is preliminary data.</text>
</comment>
<feature type="compositionally biased region" description="Basic residues" evidence="1">
    <location>
        <begin position="21"/>
        <end position="39"/>
    </location>
</feature>
<gene>
    <name evidence="2" type="ORF">A8U91_04011</name>
</gene>
<reference evidence="2 3" key="1">
    <citation type="submission" date="2016-06" db="EMBL/GenBank/DDBJ databases">
        <title>Genome sequence of halotolerant plant growth promoting strain of Halomonas elongata HEK1 isolated from salterns of Rann of Kutch, Gujarat, India.</title>
        <authorList>
            <person name="Gaba S."/>
            <person name="Singh R.N."/>
            <person name="Abrol S."/>
            <person name="Kaushik R."/>
            <person name="Saxena A.K."/>
        </authorList>
    </citation>
    <scope>NUCLEOTIDE SEQUENCE [LARGE SCALE GENOMIC DNA]</scope>
    <source>
        <strain evidence="2 3">HEK1</strain>
    </source>
</reference>
<feature type="compositionally biased region" description="Basic residues" evidence="1">
    <location>
        <begin position="46"/>
        <end position="68"/>
    </location>
</feature>
<dbReference type="AlphaFoldDB" id="A0A1B8NYA2"/>
<evidence type="ECO:0000313" key="2">
    <source>
        <dbReference type="EMBL" id="OBX34948.1"/>
    </source>
</evidence>
<evidence type="ECO:0000313" key="3">
    <source>
        <dbReference type="Proteomes" id="UP000092504"/>
    </source>
</evidence>
<accession>A0A1B8NYA2</accession>
<dbReference type="EMBL" id="MAJD01000002">
    <property type="protein sequence ID" value="OBX34948.1"/>
    <property type="molecule type" value="Genomic_DNA"/>
</dbReference>
<name>A0A1B8NYA2_HALEL</name>
<sequence length="74" mass="8642">METLFYLVLAVAVIAYLRSKRRRTPTSRRPLPIKRRGQHSRSAGLSHHRRLLILSRGKKTSYHRRHSPRTGLDA</sequence>
<proteinExistence type="predicted"/>
<evidence type="ECO:0000256" key="1">
    <source>
        <dbReference type="SAM" id="MobiDB-lite"/>
    </source>
</evidence>